<evidence type="ECO:0000313" key="3">
    <source>
        <dbReference type="Proteomes" id="UP000268048"/>
    </source>
</evidence>
<dbReference type="InterPro" id="IPR010998">
    <property type="entry name" value="Integrase_recombinase_N"/>
</dbReference>
<dbReference type="EMBL" id="CP027753">
    <property type="protein sequence ID" value="AZE49133.1"/>
    <property type="molecule type" value="Genomic_DNA"/>
</dbReference>
<protein>
    <submittedName>
        <fullName evidence="2">Site specific recombinase, phage integrase</fullName>
    </submittedName>
</protein>
<proteinExistence type="predicted"/>
<dbReference type="InterPro" id="IPR011010">
    <property type="entry name" value="DNA_brk_join_enz"/>
</dbReference>
<sequence length="401" mass="46067">MLEPNRIPQPLFASPQSMIWPEDEYFAAYPCVRSYLNGFPVRLYVGKDFRSARHYLSLHNHTQGTYGNYRGFIERLLLWSWIFREKSALELKREDFVEFVNFCKSPASDWVGDVPRRRFIGNEGLWSFNPDWRPLDVRSQTRCQFTEGEFQTVGYKPFTSTLRQLLSICSSFYNFLHREGLAAANPVVAARPQHGRALHFDHPTRNVISAQHVSLIMHHLELNAAGSLDGERALFIVAAAVYLYLRPSDLATANEAFPTMDAFRLEHGNWWLVLDARNPPLRIPVGQDFLQYLVRYRVSRGLSPLPEINEQVPLLETVHGRSGLSARRIKEIVKTALAEIHRKLKCDGHSDAELELLKTVSLRWFRDSGAKLDARVRAPADLQKSLGNVSLSYVYGRYYAE</sequence>
<dbReference type="RefSeq" id="WP_241176251.1">
    <property type="nucleotide sequence ID" value="NZ_CP027753.1"/>
</dbReference>
<keyword evidence="1" id="KW-0238">DNA-binding</keyword>
<name>A0A3G7TPU7_9PSED</name>
<dbReference type="SUPFAM" id="SSF56349">
    <property type="entry name" value="DNA breaking-rejoining enzymes"/>
    <property type="match status" value="1"/>
</dbReference>
<accession>A0A3G7TPU7</accession>
<gene>
    <name evidence="2" type="ORF">C4K04_3461</name>
</gene>
<dbReference type="GO" id="GO:0003677">
    <property type="term" value="F:DNA binding"/>
    <property type="evidence" value="ECO:0007669"/>
    <property type="project" value="UniProtKB-KW"/>
</dbReference>
<evidence type="ECO:0000256" key="1">
    <source>
        <dbReference type="ARBA" id="ARBA00023125"/>
    </source>
</evidence>
<dbReference type="Proteomes" id="UP000268048">
    <property type="component" value="Chromosome"/>
</dbReference>
<evidence type="ECO:0000313" key="2">
    <source>
        <dbReference type="EMBL" id="AZE49133.1"/>
    </source>
</evidence>
<dbReference type="Gene3D" id="1.10.150.130">
    <property type="match status" value="1"/>
</dbReference>
<dbReference type="AlphaFoldDB" id="A0A3G7TPU7"/>
<organism evidence="2 3">
    <name type="scientific">Pseudomonas chlororaphis</name>
    <dbReference type="NCBI Taxonomy" id="587753"/>
    <lineage>
        <taxon>Bacteria</taxon>
        <taxon>Pseudomonadati</taxon>
        <taxon>Pseudomonadota</taxon>
        <taxon>Gammaproteobacteria</taxon>
        <taxon>Pseudomonadales</taxon>
        <taxon>Pseudomonadaceae</taxon>
        <taxon>Pseudomonas</taxon>
    </lineage>
</organism>
<reference evidence="2 3" key="1">
    <citation type="submission" date="2018-03" db="EMBL/GenBank/DDBJ databases">
        <title>Diversity of phytobeneficial traits revealed by whole-genome analysis of worldwide-isolated phenazine-producing Pseudomonas spp.</title>
        <authorList>
            <person name="Biessy A."/>
            <person name="Novinscak A."/>
            <person name="Blom J."/>
            <person name="Leger G."/>
            <person name="Thomashow L.S."/>
            <person name="Cazorla F.M."/>
            <person name="Josic D."/>
            <person name="Filion M."/>
        </authorList>
    </citation>
    <scope>NUCLEOTIDE SEQUENCE [LARGE SCALE GENOMIC DNA]</scope>
    <source>
        <strain evidence="2 3">B25</strain>
    </source>
</reference>